<dbReference type="InterPro" id="IPR005311">
    <property type="entry name" value="PBP_dimer"/>
</dbReference>
<reference evidence="4" key="1">
    <citation type="submission" date="2016-10" db="EMBL/GenBank/DDBJ databases">
        <authorList>
            <person name="Varghese N."/>
            <person name="Submissions S."/>
        </authorList>
    </citation>
    <scope>NUCLEOTIDE SEQUENCE [LARGE SCALE GENOMIC DNA]</scope>
    <source>
        <strain evidence="4">BS3775</strain>
    </source>
</reference>
<keyword evidence="4" id="KW-1185">Reference proteome</keyword>
<keyword evidence="1" id="KW-0645">Protease</keyword>
<evidence type="ECO:0000313" key="3">
    <source>
        <dbReference type="EMBL" id="SDR47337.1"/>
    </source>
</evidence>
<dbReference type="AlphaFoldDB" id="A0A1H1JBH8"/>
<name>A0A1H1JBH8_9PSED</name>
<keyword evidence="1" id="KW-0121">Carboxypeptidase</keyword>
<dbReference type="Proteomes" id="UP000199570">
    <property type="component" value="Unassembled WGS sequence"/>
</dbReference>
<keyword evidence="1" id="KW-0378">Hydrolase</keyword>
<organism evidence="3 4">
    <name type="scientific">Pseudomonas moorei</name>
    <dbReference type="NCBI Taxonomy" id="395599"/>
    <lineage>
        <taxon>Bacteria</taxon>
        <taxon>Pseudomonadati</taxon>
        <taxon>Pseudomonadota</taxon>
        <taxon>Gammaproteobacteria</taxon>
        <taxon>Pseudomonadales</taxon>
        <taxon>Pseudomonadaceae</taxon>
        <taxon>Pseudomonas</taxon>
    </lineage>
</organism>
<gene>
    <name evidence="3" type="ORF">SAMN04490195_6204</name>
</gene>
<dbReference type="Pfam" id="PF03717">
    <property type="entry name" value="PBP_dimer"/>
    <property type="match status" value="1"/>
</dbReference>
<dbReference type="GO" id="GO:0004180">
    <property type="term" value="F:carboxypeptidase activity"/>
    <property type="evidence" value="ECO:0007669"/>
    <property type="project" value="UniProtKB-KW"/>
</dbReference>
<evidence type="ECO:0000313" key="4">
    <source>
        <dbReference type="Proteomes" id="UP000199570"/>
    </source>
</evidence>
<evidence type="ECO:0000259" key="2">
    <source>
        <dbReference type="Pfam" id="PF03717"/>
    </source>
</evidence>
<dbReference type="InterPro" id="IPR036138">
    <property type="entry name" value="PBP_dimer_sf"/>
</dbReference>
<dbReference type="EMBL" id="FNKJ01000004">
    <property type="protein sequence ID" value="SDR47337.1"/>
    <property type="molecule type" value="Genomic_DNA"/>
</dbReference>
<feature type="domain" description="Penicillin-binding protein dimerisation" evidence="2">
    <location>
        <begin position="26"/>
        <end position="69"/>
    </location>
</feature>
<dbReference type="SUPFAM" id="SSF56519">
    <property type="entry name" value="Penicillin binding protein dimerisation domain"/>
    <property type="match status" value="1"/>
</dbReference>
<accession>A0A1H1JBH8</accession>
<sequence length="84" mass="9631">MYVLQVVEFDYHSTISENNRVHVLPITPTRGLIYDRNGVVLADNRPSYNLTITRERASDVKQELDEVSTCCTCLPKTVRCSTKR</sequence>
<dbReference type="Gene3D" id="3.90.1310.10">
    <property type="entry name" value="Penicillin-binding protein 2a (Domain 2)"/>
    <property type="match status" value="1"/>
</dbReference>
<proteinExistence type="predicted"/>
<dbReference type="GO" id="GO:0008658">
    <property type="term" value="F:penicillin binding"/>
    <property type="evidence" value="ECO:0007669"/>
    <property type="project" value="InterPro"/>
</dbReference>
<dbReference type="Gene3D" id="3.30.1390.30">
    <property type="entry name" value="Penicillin-binding protein 2a, domain 3"/>
    <property type="match status" value="1"/>
</dbReference>
<evidence type="ECO:0000256" key="1">
    <source>
        <dbReference type="ARBA" id="ARBA00022645"/>
    </source>
</evidence>
<protein>
    <submittedName>
        <fullName evidence="3">Penicillin-binding Protein dimerisation domain-containing protein</fullName>
    </submittedName>
</protein>